<dbReference type="EMBL" id="JPKZ01000726">
    <property type="protein sequence ID" value="KHN85812.1"/>
    <property type="molecule type" value="Genomic_DNA"/>
</dbReference>
<dbReference type="Proteomes" id="UP000031036">
    <property type="component" value="Unassembled WGS sequence"/>
</dbReference>
<keyword evidence="2" id="KW-1185">Reference proteome</keyword>
<dbReference type="AlphaFoldDB" id="A0A0B2VWW7"/>
<proteinExistence type="predicted"/>
<name>A0A0B2VWW7_TOXCA</name>
<evidence type="ECO:0000313" key="2">
    <source>
        <dbReference type="Proteomes" id="UP000031036"/>
    </source>
</evidence>
<gene>
    <name evidence="1" type="ORF">Tcan_10335</name>
</gene>
<accession>A0A0B2VWW7</accession>
<comment type="caution">
    <text evidence="1">The sequence shown here is derived from an EMBL/GenBank/DDBJ whole genome shotgun (WGS) entry which is preliminary data.</text>
</comment>
<reference evidence="1 2" key="1">
    <citation type="submission" date="2014-11" db="EMBL/GenBank/DDBJ databases">
        <title>Genetic blueprint of the zoonotic pathogen Toxocara canis.</title>
        <authorList>
            <person name="Zhu X.-Q."/>
            <person name="Korhonen P.K."/>
            <person name="Cai H."/>
            <person name="Young N.D."/>
            <person name="Nejsum P."/>
            <person name="von Samson-Himmelstjerna G."/>
            <person name="Boag P.R."/>
            <person name="Tan P."/>
            <person name="Li Q."/>
            <person name="Min J."/>
            <person name="Yang Y."/>
            <person name="Wang X."/>
            <person name="Fang X."/>
            <person name="Hall R.S."/>
            <person name="Hofmann A."/>
            <person name="Sternberg P.W."/>
            <person name="Jex A.R."/>
            <person name="Gasser R.B."/>
        </authorList>
    </citation>
    <scope>NUCLEOTIDE SEQUENCE [LARGE SCALE GENOMIC DNA]</scope>
    <source>
        <strain evidence="1">PN_DK_2014</strain>
    </source>
</reference>
<evidence type="ECO:0000313" key="1">
    <source>
        <dbReference type="EMBL" id="KHN85812.1"/>
    </source>
</evidence>
<sequence>MFFIWPLMQRSETMELIAAYSLAVVLFSSGIQISQSSPINYFYDNGNRLRQGVNIAMQSLGFGANENLPSQVQNRYRKSGMRDGRSIQDIDALRKSIRTLQQLNRLNGIKQVFG</sequence>
<organism evidence="1 2">
    <name type="scientific">Toxocara canis</name>
    <name type="common">Canine roundworm</name>
    <dbReference type="NCBI Taxonomy" id="6265"/>
    <lineage>
        <taxon>Eukaryota</taxon>
        <taxon>Metazoa</taxon>
        <taxon>Ecdysozoa</taxon>
        <taxon>Nematoda</taxon>
        <taxon>Chromadorea</taxon>
        <taxon>Rhabditida</taxon>
        <taxon>Spirurina</taxon>
        <taxon>Ascaridomorpha</taxon>
        <taxon>Ascaridoidea</taxon>
        <taxon>Toxocaridae</taxon>
        <taxon>Toxocara</taxon>
    </lineage>
</organism>
<protein>
    <submittedName>
        <fullName evidence="1">Uncharacterized protein</fullName>
    </submittedName>
</protein>